<keyword evidence="1" id="KW-1133">Transmembrane helix</keyword>
<reference evidence="2" key="1">
    <citation type="submission" date="2021-01" db="EMBL/GenBank/DDBJ databases">
        <title>Description of Breznakiella homolactica.</title>
        <authorList>
            <person name="Song Y."/>
            <person name="Brune A."/>
        </authorList>
    </citation>
    <scope>NUCLEOTIDE SEQUENCE</scope>
    <source>
        <strain evidence="2">RmG30</strain>
    </source>
</reference>
<name>A0A7T7XPD4_9SPIR</name>
<keyword evidence="1" id="KW-0472">Membrane</keyword>
<keyword evidence="3" id="KW-1185">Reference proteome</keyword>
<dbReference type="AlphaFoldDB" id="A0A7T7XPD4"/>
<gene>
    <name evidence="2" type="ORF">JFL75_03220</name>
</gene>
<organism evidence="2 3">
    <name type="scientific">Breznakiella homolactica</name>
    <dbReference type="NCBI Taxonomy" id="2798577"/>
    <lineage>
        <taxon>Bacteria</taxon>
        <taxon>Pseudomonadati</taxon>
        <taxon>Spirochaetota</taxon>
        <taxon>Spirochaetia</taxon>
        <taxon>Spirochaetales</taxon>
        <taxon>Breznakiellaceae</taxon>
        <taxon>Breznakiella</taxon>
    </lineage>
</organism>
<dbReference type="Proteomes" id="UP000595917">
    <property type="component" value="Chromosome"/>
</dbReference>
<sequence length="71" mass="7925">MLYIGLGVLVIFYGIYTAVIRLKSPEKLGKYQAMKERYGDNTGKLLHVLSYTVVPIILGAVLICRAVFFSV</sequence>
<evidence type="ECO:0008006" key="4">
    <source>
        <dbReference type="Google" id="ProtNLM"/>
    </source>
</evidence>
<dbReference type="RefSeq" id="WP_215627241.1">
    <property type="nucleotide sequence ID" value="NZ_CP067089.2"/>
</dbReference>
<dbReference type="EMBL" id="CP067089">
    <property type="protein sequence ID" value="QQO09937.1"/>
    <property type="molecule type" value="Genomic_DNA"/>
</dbReference>
<accession>A0A7T7XPD4</accession>
<evidence type="ECO:0000313" key="3">
    <source>
        <dbReference type="Proteomes" id="UP000595917"/>
    </source>
</evidence>
<dbReference type="KEGG" id="bhc:JFL75_03220"/>
<keyword evidence="1" id="KW-0812">Transmembrane</keyword>
<feature type="transmembrane region" description="Helical" evidence="1">
    <location>
        <begin position="6"/>
        <end position="24"/>
    </location>
</feature>
<evidence type="ECO:0000313" key="2">
    <source>
        <dbReference type="EMBL" id="QQO09937.1"/>
    </source>
</evidence>
<proteinExistence type="predicted"/>
<feature type="transmembrane region" description="Helical" evidence="1">
    <location>
        <begin position="45"/>
        <end position="68"/>
    </location>
</feature>
<protein>
    <recommendedName>
        <fullName evidence="4">DUF3784 domain-containing protein</fullName>
    </recommendedName>
</protein>
<evidence type="ECO:0000256" key="1">
    <source>
        <dbReference type="SAM" id="Phobius"/>
    </source>
</evidence>